<evidence type="ECO:0000313" key="1">
    <source>
        <dbReference type="EMBL" id="WFR96777.1"/>
    </source>
</evidence>
<dbReference type="AlphaFoldDB" id="A0AAF1KRI3"/>
<sequence>MLILLATATIIGSLIVEVLVRRFNSTYEIEWPVAAPAPENALALDVVATLRRAASNMNGK</sequence>
<dbReference type="Proteomes" id="UP000249499">
    <property type="component" value="Chromosome"/>
</dbReference>
<proteinExistence type="predicted"/>
<reference evidence="2" key="2">
    <citation type="journal article" date="2023" name="MicrobiologyOpen">
        <title>Genomics of the tumorigenes clade of the family Rhizobiaceae and description of Rhizobium rhododendri sp. nov.</title>
        <authorList>
            <person name="Kuzmanovic N."/>
            <person name="diCenzo G.C."/>
            <person name="Bunk B."/>
            <person name="Sproeer C."/>
            <person name="Fruehling A."/>
            <person name="Neumann-Schaal M."/>
            <person name="Overmann J."/>
            <person name="Smalla K."/>
        </authorList>
    </citation>
    <scope>NUCLEOTIDE SEQUENCE [LARGE SCALE GENOMIC DNA]</scope>
    <source>
        <strain evidence="2">1078</strain>
    </source>
</reference>
<dbReference type="KEGG" id="rtu:PR017_06575"/>
<organism evidence="1 2">
    <name type="scientific">Rhizobium tumorigenes</name>
    <dbReference type="NCBI Taxonomy" id="2041385"/>
    <lineage>
        <taxon>Bacteria</taxon>
        <taxon>Pseudomonadati</taxon>
        <taxon>Pseudomonadota</taxon>
        <taxon>Alphaproteobacteria</taxon>
        <taxon>Hyphomicrobiales</taxon>
        <taxon>Rhizobiaceae</taxon>
        <taxon>Rhizobium/Agrobacterium group</taxon>
        <taxon>Rhizobium</taxon>
    </lineage>
</organism>
<reference evidence="1 2" key="1">
    <citation type="journal article" date="2018" name="Sci. Rep.">
        <title>Rhizobium tumorigenes sp. nov., a novel plant tumorigenic bacterium isolated from cane gall tumors on thornless blackberry.</title>
        <authorList>
            <person name="Kuzmanovi N."/>
            <person name="Smalla K."/>
            <person name="Gronow S."/>
            <person name="PuBawska J."/>
        </authorList>
    </citation>
    <scope>NUCLEOTIDE SEQUENCE [LARGE SCALE GENOMIC DNA]</scope>
    <source>
        <strain evidence="1 2">1078</strain>
    </source>
</reference>
<dbReference type="EMBL" id="CP117255">
    <property type="protein sequence ID" value="WFR96777.1"/>
    <property type="molecule type" value="Genomic_DNA"/>
</dbReference>
<gene>
    <name evidence="1" type="ORF">PR017_06575</name>
</gene>
<accession>A0AAF1KRI3</accession>
<dbReference type="RefSeq" id="WP_111215638.1">
    <property type="nucleotide sequence ID" value="NZ_CP117255.1"/>
</dbReference>
<keyword evidence="2" id="KW-1185">Reference proteome</keyword>
<name>A0AAF1KRI3_9HYPH</name>
<protein>
    <submittedName>
        <fullName evidence="1">Uncharacterized protein</fullName>
    </submittedName>
</protein>
<evidence type="ECO:0000313" key="2">
    <source>
        <dbReference type="Proteomes" id="UP000249499"/>
    </source>
</evidence>